<evidence type="ECO:0000256" key="1">
    <source>
        <dbReference type="SAM" id="MobiDB-lite"/>
    </source>
</evidence>
<feature type="compositionally biased region" description="Low complexity" evidence="1">
    <location>
        <begin position="155"/>
        <end position="164"/>
    </location>
</feature>
<dbReference type="EMBL" id="QPFP01000292">
    <property type="protein sequence ID" value="TEB18059.1"/>
    <property type="molecule type" value="Genomic_DNA"/>
</dbReference>
<evidence type="ECO:0000313" key="3">
    <source>
        <dbReference type="Proteomes" id="UP000298030"/>
    </source>
</evidence>
<name>A0A4Y7SAG3_COPMI</name>
<comment type="caution">
    <text evidence="2">The sequence shown here is derived from an EMBL/GenBank/DDBJ whole genome shotgun (WGS) entry which is preliminary data.</text>
</comment>
<sequence>MASSGNFGRTLDARLSESGDPFQGTSARRSYPPLHTALQSARLRKYPRPPLPEAVVGCLGQAVQSANGRTARPPSSPTLETLYRVANSAKARGHSTRSLSLGSILDVVRSAEARGQASQLPPSIGALLQVAQSATARKAAHPSPVKSRNLNGQDPSPTSPTTTPLRGSQTDPLFTDAKSHNESKSEQRKRGEGPASPTAESPELEHGALAEFFRQYQSPGFKYDPNELPLLEFRRLVRFLGLRRDDPESRALDEDFGKAMVAEFGIKFGSNMNDLSAWKRLCKRIGIEPIPTTLAKARREFRKTHVNIVELMVARIPDGGMEMFDTEEELAEYTRSRPGLTFPRGFVETGGILWYLLRRIWMGETK</sequence>
<dbReference type="PANTHER" id="PTHR38846:SF1">
    <property type="entry name" value="C3H1-TYPE DOMAIN-CONTAINING PROTEIN"/>
    <property type="match status" value="1"/>
</dbReference>
<dbReference type="STRING" id="71717.A0A4Y7SAG3"/>
<protein>
    <submittedName>
        <fullName evidence="2">Uncharacterized protein</fullName>
    </submittedName>
</protein>
<keyword evidence="3" id="KW-1185">Reference proteome</keyword>
<proteinExistence type="predicted"/>
<accession>A0A4Y7SAG3</accession>
<dbReference type="AlphaFoldDB" id="A0A4Y7SAG3"/>
<evidence type="ECO:0000313" key="2">
    <source>
        <dbReference type="EMBL" id="TEB18059.1"/>
    </source>
</evidence>
<dbReference type="PANTHER" id="PTHR38846">
    <property type="entry name" value="C3H1-TYPE DOMAIN-CONTAINING PROTEIN"/>
    <property type="match status" value="1"/>
</dbReference>
<gene>
    <name evidence="2" type="ORF">FA13DRAFT_1675532</name>
</gene>
<feature type="region of interest" description="Disordered" evidence="1">
    <location>
        <begin position="1"/>
        <end position="33"/>
    </location>
</feature>
<dbReference type="Proteomes" id="UP000298030">
    <property type="component" value="Unassembled WGS sequence"/>
</dbReference>
<organism evidence="2 3">
    <name type="scientific">Coprinellus micaceus</name>
    <name type="common">Glistening ink-cap mushroom</name>
    <name type="synonym">Coprinus micaceus</name>
    <dbReference type="NCBI Taxonomy" id="71717"/>
    <lineage>
        <taxon>Eukaryota</taxon>
        <taxon>Fungi</taxon>
        <taxon>Dikarya</taxon>
        <taxon>Basidiomycota</taxon>
        <taxon>Agaricomycotina</taxon>
        <taxon>Agaricomycetes</taxon>
        <taxon>Agaricomycetidae</taxon>
        <taxon>Agaricales</taxon>
        <taxon>Agaricineae</taxon>
        <taxon>Psathyrellaceae</taxon>
        <taxon>Coprinellus</taxon>
    </lineage>
</organism>
<reference evidence="2 3" key="1">
    <citation type="journal article" date="2019" name="Nat. Ecol. Evol.">
        <title>Megaphylogeny resolves global patterns of mushroom evolution.</title>
        <authorList>
            <person name="Varga T."/>
            <person name="Krizsan K."/>
            <person name="Foldi C."/>
            <person name="Dima B."/>
            <person name="Sanchez-Garcia M."/>
            <person name="Sanchez-Ramirez S."/>
            <person name="Szollosi G.J."/>
            <person name="Szarkandi J.G."/>
            <person name="Papp V."/>
            <person name="Albert L."/>
            <person name="Andreopoulos W."/>
            <person name="Angelini C."/>
            <person name="Antonin V."/>
            <person name="Barry K.W."/>
            <person name="Bougher N.L."/>
            <person name="Buchanan P."/>
            <person name="Buyck B."/>
            <person name="Bense V."/>
            <person name="Catcheside P."/>
            <person name="Chovatia M."/>
            <person name="Cooper J."/>
            <person name="Damon W."/>
            <person name="Desjardin D."/>
            <person name="Finy P."/>
            <person name="Geml J."/>
            <person name="Haridas S."/>
            <person name="Hughes K."/>
            <person name="Justo A."/>
            <person name="Karasinski D."/>
            <person name="Kautmanova I."/>
            <person name="Kiss B."/>
            <person name="Kocsube S."/>
            <person name="Kotiranta H."/>
            <person name="LaButti K.M."/>
            <person name="Lechner B.E."/>
            <person name="Liimatainen K."/>
            <person name="Lipzen A."/>
            <person name="Lukacs Z."/>
            <person name="Mihaltcheva S."/>
            <person name="Morgado L.N."/>
            <person name="Niskanen T."/>
            <person name="Noordeloos M.E."/>
            <person name="Ohm R.A."/>
            <person name="Ortiz-Santana B."/>
            <person name="Ovrebo C."/>
            <person name="Racz N."/>
            <person name="Riley R."/>
            <person name="Savchenko A."/>
            <person name="Shiryaev A."/>
            <person name="Soop K."/>
            <person name="Spirin V."/>
            <person name="Szebenyi C."/>
            <person name="Tomsovsky M."/>
            <person name="Tulloss R.E."/>
            <person name="Uehling J."/>
            <person name="Grigoriev I.V."/>
            <person name="Vagvolgyi C."/>
            <person name="Papp T."/>
            <person name="Martin F.M."/>
            <person name="Miettinen O."/>
            <person name="Hibbett D.S."/>
            <person name="Nagy L.G."/>
        </authorList>
    </citation>
    <scope>NUCLEOTIDE SEQUENCE [LARGE SCALE GENOMIC DNA]</scope>
    <source>
        <strain evidence="2 3">FP101781</strain>
    </source>
</reference>
<feature type="region of interest" description="Disordered" evidence="1">
    <location>
        <begin position="135"/>
        <end position="202"/>
    </location>
</feature>
<feature type="compositionally biased region" description="Basic and acidic residues" evidence="1">
    <location>
        <begin position="177"/>
        <end position="192"/>
    </location>
</feature>
<dbReference type="OrthoDB" id="6105938at2759"/>